<protein>
    <recommendedName>
        <fullName evidence="1">Amine oxidase domain-containing protein</fullName>
    </recommendedName>
</protein>
<dbReference type="InterPro" id="IPR002937">
    <property type="entry name" value="Amino_oxidase"/>
</dbReference>
<dbReference type="AlphaFoldDB" id="A0A6J4UPI1"/>
<evidence type="ECO:0000313" key="2">
    <source>
        <dbReference type="EMBL" id="CAA9556120.1"/>
    </source>
</evidence>
<proteinExistence type="predicted"/>
<dbReference type="GO" id="GO:0016491">
    <property type="term" value="F:oxidoreductase activity"/>
    <property type="evidence" value="ECO:0007669"/>
    <property type="project" value="InterPro"/>
</dbReference>
<evidence type="ECO:0000259" key="1">
    <source>
        <dbReference type="Pfam" id="PF01593"/>
    </source>
</evidence>
<sequence length="460" mass="48562">MPFPTADAPPAHETLHAPIVVVGAGMAGLTCAVALARAGRHVLVLEASDGVGGRVRTDRHRDGFLLDRGFQVLLEAYPAVRRQVDIDELRPRPFDAGALVWTGRRLVPLADPLRHPAATVRDLTSPVVGARDAARLAAFGARARLAGWETAAEAAGQGAEDRSSLDELRARGFSESFIDRFARPFWGGILLTPALETSAGTLRFTTKMFLRGRGILPEAGMQALSEALSRRLPMGAIRLNRPAEAVVLRDGRVAGVQVGGRGQGEVVPASAVVVATDPPTARRLTGVELIPVDGLPSTTIYLTNRRPDGPPPPLGRRLTLDGTGKLVVNTLAPLSRVAPSYAPAGRHLLSAVVLGEWAENPDDEAVSRRARDDSAQMMGHDPAEWEVIGIVRVPFSQFAQPPGIYGRLPSVRTPTAGLYLASEATVDSSYNGAITSGEAAAAALLRDVPKAGTGGRLGAR</sequence>
<dbReference type="Pfam" id="PF01593">
    <property type="entry name" value="Amino_oxidase"/>
    <property type="match status" value="1"/>
</dbReference>
<dbReference type="InterPro" id="IPR036188">
    <property type="entry name" value="FAD/NAD-bd_sf"/>
</dbReference>
<dbReference type="EMBL" id="CADCWH010000205">
    <property type="protein sequence ID" value="CAA9556120.1"/>
    <property type="molecule type" value="Genomic_DNA"/>
</dbReference>
<dbReference type="Gene3D" id="3.50.50.60">
    <property type="entry name" value="FAD/NAD(P)-binding domain"/>
    <property type="match status" value="1"/>
</dbReference>
<dbReference type="SUPFAM" id="SSF51905">
    <property type="entry name" value="FAD/NAD(P)-binding domain"/>
    <property type="match status" value="1"/>
</dbReference>
<accession>A0A6J4UPI1</accession>
<organism evidence="2">
    <name type="scientific">uncultured Thermomicrobiales bacterium</name>
    <dbReference type="NCBI Taxonomy" id="1645740"/>
    <lineage>
        <taxon>Bacteria</taxon>
        <taxon>Pseudomonadati</taxon>
        <taxon>Thermomicrobiota</taxon>
        <taxon>Thermomicrobia</taxon>
        <taxon>Thermomicrobiales</taxon>
        <taxon>environmental samples</taxon>
    </lineage>
</organism>
<reference evidence="2" key="1">
    <citation type="submission" date="2020-02" db="EMBL/GenBank/DDBJ databases">
        <authorList>
            <person name="Meier V. D."/>
        </authorList>
    </citation>
    <scope>NUCLEOTIDE SEQUENCE</scope>
    <source>
        <strain evidence="2">AVDCRST_MAG70</strain>
    </source>
</reference>
<name>A0A6J4UPI1_9BACT</name>
<feature type="domain" description="Amine oxidase" evidence="1">
    <location>
        <begin position="26"/>
        <end position="445"/>
    </location>
</feature>
<dbReference type="PANTHER" id="PTHR42841">
    <property type="entry name" value="AMINE OXIDASE"/>
    <property type="match status" value="1"/>
</dbReference>
<gene>
    <name evidence="2" type="ORF">AVDCRST_MAG70-1300</name>
</gene>